<evidence type="ECO:0000313" key="3">
    <source>
        <dbReference type="Proteomes" id="UP000242469"/>
    </source>
</evidence>
<feature type="domain" description="NadR/Ttd14 AAA" evidence="1">
    <location>
        <begin position="4"/>
        <end position="166"/>
    </location>
</feature>
<dbReference type="InterPro" id="IPR027417">
    <property type="entry name" value="P-loop_NTPase"/>
</dbReference>
<protein>
    <submittedName>
        <fullName evidence="2">Predicted ATPase</fullName>
    </submittedName>
</protein>
<dbReference type="EMBL" id="FNRJ01000026">
    <property type="protein sequence ID" value="SEB16151.1"/>
    <property type="molecule type" value="Genomic_DNA"/>
</dbReference>
<dbReference type="STRING" id="1122198.SAMN02745729_12624"/>
<dbReference type="InterPro" id="IPR038727">
    <property type="entry name" value="NadR/Ttd14_AAA_dom"/>
</dbReference>
<proteinExistence type="predicted"/>
<evidence type="ECO:0000313" key="2">
    <source>
        <dbReference type="EMBL" id="SEB16151.1"/>
    </source>
</evidence>
<reference evidence="3" key="1">
    <citation type="submission" date="2016-10" db="EMBL/GenBank/DDBJ databases">
        <authorList>
            <person name="Varghese N."/>
            <person name="Submissions S."/>
        </authorList>
    </citation>
    <scope>NUCLEOTIDE SEQUENCE [LARGE SCALE GENOMIC DNA]</scope>
    <source>
        <strain evidence="3">DSM 11526</strain>
    </source>
</reference>
<dbReference type="SUPFAM" id="SSF52540">
    <property type="entry name" value="P-loop containing nucleoside triphosphate hydrolases"/>
    <property type="match status" value="1"/>
</dbReference>
<keyword evidence="3" id="KW-1185">Reference proteome</keyword>
<sequence>MNHRFVITGGPGGGKSTILSALAKRGYHGVPESARRIIKERLAAGLTPRPDPEAFAHEILRSDIKKYRELRAYDHPVFFDRGVLDALYMLDEAQALTSNEISQYVSQFPYNGIVFLLPPWEEIYTTDSERDQTFEESVDVFEGMRTWYSEWGYETLEVPRGTPDERVSFMLQRVNSP</sequence>
<dbReference type="Proteomes" id="UP000242469">
    <property type="component" value="Unassembled WGS sequence"/>
</dbReference>
<accession>A0A1H4H3D5</accession>
<dbReference type="RefSeq" id="WP_091828069.1">
    <property type="nucleotide sequence ID" value="NZ_FNRJ01000026.1"/>
</dbReference>
<gene>
    <name evidence="2" type="ORF">SAMN02745729_12624</name>
</gene>
<dbReference type="OrthoDB" id="5638848at2"/>
<dbReference type="AlphaFoldDB" id="A0A1H4H3D5"/>
<evidence type="ECO:0000259" key="1">
    <source>
        <dbReference type="Pfam" id="PF13521"/>
    </source>
</evidence>
<name>A0A1H4H3D5_9GAMM</name>
<organism evidence="2 3">
    <name type="scientific">Marinobacterium iners DSM 11526</name>
    <dbReference type="NCBI Taxonomy" id="1122198"/>
    <lineage>
        <taxon>Bacteria</taxon>
        <taxon>Pseudomonadati</taxon>
        <taxon>Pseudomonadota</taxon>
        <taxon>Gammaproteobacteria</taxon>
        <taxon>Oceanospirillales</taxon>
        <taxon>Oceanospirillaceae</taxon>
        <taxon>Marinobacterium</taxon>
    </lineage>
</organism>
<dbReference type="Pfam" id="PF13521">
    <property type="entry name" value="AAA_28"/>
    <property type="match status" value="1"/>
</dbReference>
<dbReference type="Gene3D" id="3.40.50.300">
    <property type="entry name" value="P-loop containing nucleotide triphosphate hydrolases"/>
    <property type="match status" value="1"/>
</dbReference>